<dbReference type="Pfam" id="PF17210">
    <property type="entry name" value="SdrD_B"/>
    <property type="match status" value="1"/>
</dbReference>
<dbReference type="InterPro" id="IPR033764">
    <property type="entry name" value="Sdr_B"/>
</dbReference>
<evidence type="ECO:0000256" key="2">
    <source>
        <dbReference type="ARBA" id="ARBA00022525"/>
    </source>
</evidence>
<dbReference type="Proteomes" id="UP000837932">
    <property type="component" value="Unassembled WGS sequence"/>
</dbReference>
<sequence length="1511" mass="159047">MSASKEIDVNERYSIYLILFFTVISLLLISQHTQAQCMAGDIGGKVFMDLPMNGTFTGIYGSKASNEPGISGVAVKITDNNGTVSNRITDEAGNWNVSAPVFPVKIEFSWKTSHPTFESSPIGSSSQTSVQIIKEATCSADFGLHNPLDFTDANPYIATTCFVGGTSTGNASNDAAIVSVRYNSTGLNAMYKNYLNVQGTGPLPQVDAKISQVGSVYGLAYQRGKKRMFFSTFLKRHVGILDGPGYIYVLDYNTTPATFVTKFNLNGVIPNNGVVPMDFGTVCRSGTCGTPESDYVLNPNKTQATIDIDAYGKVGKVAYGDMDVAPDGKTLFAINLFTRSIITIDISGNTLPGAINEYKIDNIPNMPTSTKGVLRPFALAFNNGKGYLGVTDDASISKVDADLKCYVLEFDPTNPSAGFTQKMVFDPNARRGTFTSLAKFHYWNTIYEQPPVVEVGGFLRYSQPILSDIDFDQYGTMYLSIMDRHAHQIGAANRKPLTGNTQIRTVQAYGEILKACNTSSGFVLEGGTGCSTTGYEFFADISGDASEESGEGSSLLIKGTDQIMTTNFDPFPGINYGQTYWNLQGMNTYSTTTGLNNNWYAFYFDGGPDLFGKANGLGDLELVANDAPIEIGNRVWKDINENGIQDPNESGIAGVVVKLYDNNDVELASTTTDSNGQYLFSSTTTSTLLPNTDYKIKITSLGNDVSVAGLSITRLSIAPNEVAASTNSGATIDNNDAFLVSNIPTILIKTGSVGINNHTYDFGFLCKPTADAGLDKTINCITNSTTIGTSATTVGYTYSWSPSTGLSNPNISNPTASPNVTTTYTLTVTNAGECIATDVVVVTVEMTPPIANAGIDKILNCTTTSTTIGTDNTVGVRYSWSPIEGLNTASIANPTANPSVTTTYTLTVTNSTGCTATDAVTVSINQTPPTPTISGSENLNCTINTVTRTATGGSTYVWSGPNSYTASTASATISAAGIYTVTVTSENGCTATATTNITANLETPNANAGNDVILTCNTSIILLNGSSLTSGVSYVWSSNTTGIVSGENSATPTVNQVGTYTLTVTNPSNGCTATDIAAVILDAGVPSVAILASDDTLTCTKTQAILTANPSPISTYTFLWSNGATVSSITIEEAGTYSVEVTATNGCKAVASLIIAKFDTVTAQVDVTDVICKDGNTGTISIVGSGGLTPYQYKLNGGLFQSDNVFRDLTSDSYSVSIKDAGGCTSSLVVTVNEPSNFLSTTISTVNITCEGGNDGQILTTATGGTPNYTFKINQNNIQTDGLFSGLTAGSYTITTYDGNGCISTATTTLTQPSKINIGAVATMIDCINPKGTISVVATGGTPSYQYTIDGTNFQSSNSFNNLNKGTYTITVKDLKNCIGTATAAIIVGDTTKPSFIVTTTMATCNVGIANNNAKISVSNVLNGVKYQFSEGNTFNSLTATPSVAAAIPINGVLSNSLANPSTNVQFYTVRIYNSNDCYQDVTVGLTMQVCACKTEICIPFSFTKTKSLGQ</sequence>
<comment type="subcellular location">
    <subcellularLocation>
        <location evidence="1">Secreted</location>
    </subcellularLocation>
</comment>
<feature type="transmembrane region" description="Helical" evidence="4">
    <location>
        <begin position="12"/>
        <end position="29"/>
    </location>
</feature>
<dbReference type="InterPro" id="IPR011044">
    <property type="entry name" value="Quino_amine_DH_bsu"/>
</dbReference>
<keyword evidence="3" id="KW-0732">Signal</keyword>
<keyword evidence="4" id="KW-0812">Transmembrane</keyword>
<keyword evidence="2" id="KW-0964">Secreted</keyword>
<dbReference type="InterPro" id="IPR013783">
    <property type="entry name" value="Ig-like_fold"/>
</dbReference>
<dbReference type="SUPFAM" id="SSF50969">
    <property type="entry name" value="YVTN repeat-like/Quinoprotein amine dehydrogenase"/>
    <property type="match status" value="1"/>
</dbReference>
<feature type="domain" description="SD-repeat containing protein B" evidence="5">
    <location>
        <begin position="630"/>
        <end position="700"/>
    </location>
</feature>
<evidence type="ECO:0000256" key="4">
    <source>
        <dbReference type="SAM" id="Phobius"/>
    </source>
</evidence>
<gene>
    <name evidence="6" type="ORF">EMA8858_00534</name>
</gene>
<keyword evidence="4" id="KW-0472">Membrane</keyword>
<proteinExistence type="predicted"/>
<evidence type="ECO:0000256" key="3">
    <source>
        <dbReference type="ARBA" id="ARBA00022729"/>
    </source>
</evidence>
<name>A0ABM9AMD5_9BACT</name>
<organism evidence="6 7">
    <name type="scientific">Emticicia aquatica</name>
    <dbReference type="NCBI Taxonomy" id="1681835"/>
    <lineage>
        <taxon>Bacteria</taxon>
        <taxon>Pseudomonadati</taxon>
        <taxon>Bacteroidota</taxon>
        <taxon>Cytophagia</taxon>
        <taxon>Cytophagales</taxon>
        <taxon>Leadbetterellaceae</taxon>
        <taxon>Emticicia</taxon>
    </lineage>
</organism>
<dbReference type="EMBL" id="CAKLPY010000001">
    <property type="protein sequence ID" value="CAH0994424.1"/>
    <property type="molecule type" value="Genomic_DNA"/>
</dbReference>
<dbReference type="RefSeq" id="WP_238804173.1">
    <property type="nucleotide sequence ID" value="NZ_CAKLPY010000001.1"/>
</dbReference>
<accession>A0ABM9AMD5</accession>
<evidence type="ECO:0000313" key="6">
    <source>
        <dbReference type="EMBL" id="CAH0994424.1"/>
    </source>
</evidence>
<evidence type="ECO:0000313" key="7">
    <source>
        <dbReference type="Proteomes" id="UP000837932"/>
    </source>
</evidence>
<keyword evidence="4" id="KW-1133">Transmembrane helix</keyword>
<dbReference type="Gene3D" id="2.60.40.10">
    <property type="entry name" value="Immunoglobulins"/>
    <property type="match status" value="4"/>
</dbReference>
<dbReference type="Pfam" id="PF13573">
    <property type="entry name" value="SprB"/>
    <property type="match status" value="3"/>
</dbReference>
<protein>
    <recommendedName>
        <fullName evidence="5">SD-repeat containing protein B domain-containing protein</fullName>
    </recommendedName>
</protein>
<reference evidence="6" key="1">
    <citation type="submission" date="2021-12" db="EMBL/GenBank/DDBJ databases">
        <authorList>
            <person name="Rodrigo-Torres L."/>
            <person name="Arahal R. D."/>
            <person name="Lucena T."/>
        </authorList>
    </citation>
    <scope>NUCLEOTIDE SEQUENCE</scope>
    <source>
        <strain evidence="6">CECT 8858</strain>
    </source>
</reference>
<dbReference type="InterPro" id="IPR025667">
    <property type="entry name" value="SprB_repeat"/>
</dbReference>
<keyword evidence="7" id="KW-1185">Reference proteome</keyword>
<evidence type="ECO:0000256" key="1">
    <source>
        <dbReference type="ARBA" id="ARBA00004613"/>
    </source>
</evidence>
<comment type="caution">
    <text evidence="6">The sequence shown here is derived from an EMBL/GenBank/DDBJ whole genome shotgun (WGS) entry which is preliminary data.</text>
</comment>
<dbReference type="SUPFAM" id="SSF117074">
    <property type="entry name" value="Hypothetical protein PA1324"/>
    <property type="match status" value="1"/>
</dbReference>
<evidence type="ECO:0000259" key="5">
    <source>
        <dbReference type="Pfam" id="PF17210"/>
    </source>
</evidence>